<keyword evidence="7" id="KW-0418">Kinase</keyword>
<dbReference type="PROSITE" id="PS00108">
    <property type="entry name" value="PROTEIN_KINASE_ST"/>
    <property type="match status" value="1"/>
</dbReference>
<keyword evidence="9 11" id="KW-0067">ATP-binding</keyword>
<feature type="domain" description="EF-hand" evidence="14">
    <location>
        <begin position="443"/>
        <end position="478"/>
    </location>
</feature>
<feature type="domain" description="EF-hand" evidence="14">
    <location>
        <begin position="335"/>
        <end position="370"/>
    </location>
</feature>
<dbReference type="FunFam" id="1.10.238.10:FF:000003">
    <property type="entry name" value="Calmodulin A"/>
    <property type="match status" value="1"/>
</dbReference>
<dbReference type="InterPro" id="IPR050205">
    <property type="entry name" value="CDPK_Ser/Thr_kinases"/>
</dbReference>
<accession>A0AAD1XBK5</accession>
<evidence type="ECO:0000259" key="13">
    <source>
        <dbReference type="PROSITE" id="PS50011"/>
    </source>
</evidence>
<dbReference type="CDD" id="cd05117">
    <property type="entry name" value="STKc_CAMK"/>
    <property type="match status" value="1"/>
</dbReference>
<evidence type="ECO:0000256" key="11">
    <source>
        <dbReference type="PROSITE-ProRule" id="PRU10141"/>
    </source>
</evidence>
<evidence type="ECO:0000256" key="7">
    <source>
        <dbReference type="ARBA" id="ARBA00022777"/>
    </source>
</evidence>
<dbReference type="Pfam" id="PF00069">
    <property type="entry name" value="Pkinase"/>
    <property type="match status" value="1"/>
</dbReference>
<dbReference type="PROSITE" id="PS00018">
    <property type="entry name" value="EF_HAND_1"/>
    <property type="match status" value="1"/>
</dbReference>
<dbReference type="InterPro" id="IPR017441">
    <property type="entry name" value="Protein_kinase_ATP_BS"/>
</dbReference>
<dbReference type="EMBL" id="CAMPGE010006107">
    <property type="protein sequence ID" value="CAI2364951.1"/>
    <property type="molecule type" value="Genomic_DNA"/>
</dbReference>
<dbReference type="FunFam" id="1.10.510.10:FF:000571">
    <property type="entry name" value="Maternal embryonic leucine zipper kinase"/>
    <property type="match status" value="1"/>
</dbReference>
<comment type="subunit">
    <text evidence="2">Monomer.</text>
</comment>
<dbReference type="GO" id="GO:0005524">
    <property type="term" value="F:ATP binding"/>
    <property type="evidence" value="ECO:0007669"/>
    <property type="project" value="UniProtKB-UniRule"/>
</dbReference>
<dbReference type="InterPro" id="IPR011009">
    <property type="entry name" value="Kinase-like_dom_sf"/>
</dbReference>
<evidence type="ECO:0000256" key="4">
    <source>
        <dbReference type="ARBA" id="ARBA00022679"/>
    </source>
</evidence>
<gene>
    <name evidence="15" type="ORF">ECRASSUSDP1_LOCUS6301</name>
</gene>
<dbReference type="Gene3D" id="1.10.510.10">
    <property type="entry name" value="Transferase(Phosphotransferase) domain 1"/>
    <property type="match status" value="1"/>
</dbReference>
<keyword evidence="5" id="KW-0677">Repeat</keyword>
<keyword evidence="16" id="KW-1185">Reference proteome</keyword>
<dbReference type="GO" id="GO:0005509">
    <property type="term" value="F:calcium ion binding"/>
    <property type="evidence" value="ECO:0007669"/>
    <property type="project" value="InterPro"/>
</dbReference>
<dbReference type="InterPro" id="IPR000719">
    <property type="entry name" value="Prot_kinase_dom"/>
</dbReference>
<feature type="binding site" evidence="11">
    <location>
        <position position="56"/>
    </location>
    <ligand>
        <name>ATP</name>
        <dbReference type="ChEBI" id="CHEBI:30616"/>
    </ligand>
</feature>
<protein>
    <submittedName>
        <fullName evidence="15">Uncharacterized protein</fullName>
    </submittedName>
</protein>
<evidence type="ECO:0000256" key="1">
    <source>
        <dbReference type="ARBA" id="ARBA00001946"/>
    </source>
</evidence>
<feature type="domain" description="Protein kinase" evidence="13">
    <location>
        <begin position="26"/>
        <end position="287"/>
    </location>
</feature>
<dbReference type="InterPro" id="IPR011992">
    <property type="entry name" value="EF-hand-dom_pair"/>
</dbReference>
<dbReference type="PROSITE" id="PS50222">
    <property type="entry name" value="EF_HAND_2"/>
    <property type="match status" value="3"/>
</dbReference>
<evidence type="ECO:0000256" key="3">
    <source>
        <dbReference type="ARBA" id="ARBA00022527"/>
    </source>
</evidence>
<evidence type="ECO:0000256" key="10">
    <source>
        <dbReference type="ARBA" id="ARBA00024334"/>
    </source>
</evidence>
<comment type="similarity">
    <text evidence="10">Belongs to the protein kinase superfamily. Ser/Thr protein kinase family. CDPK subfamily.</text>
</comment>
<dbReference type="Pfam" id="PF13499">
    <property type="entry name" value="EF-hand_7"/>
    <property type="match status" value="2"/>
</dbReference>
<dbReference type="PROSITE" id="PS50011">
    <property type="entry name" value="PROTEIN_KINASE_DOM"/>
    <property type="match status" value="1"/>
</dbReference>
<evidence type="ECO:0000313" key="16">
    <source>
        <dbReference type="Proteomes" id="UP001295684"/>
    </source>
</evidence>
<evidence type="ECO:0000256" key="8">
    <source>
        <dbReference type="ARBA" id="ARBA00022837"/>
    </source>
</evidence>
<dbReference type="PANTHER" id="PTHR24349">
    <property type="entry name" value="SERINE/THREONINE-PROTEIN KINASE"/>
    <property type="match status" value="1"/>
</dbReference>
<organism evidence="15 16">
    <name type="scientific">Euplotes crassus</name>
    <dbReference type="NCBI Taxonomy" id="5936"/>
    <lineage>
        <taxon>Eukaryota</taxon>
        <taxon>Sar</taxon>
        <taxon>Alveolata</taxon>
        <taxon>Ciliophora</taxon>
        <taxon>Intramacronucleata</taxon>
        <taxon>Spirotrichea</taxon>
        <taxon>Hypotrichia</taxon>
        <taxon>Euplotida</taxon>
        <taxon>Euplotidae</taxon>
        <taxon>Moneuplotes</taxon>
    </lineage>
</organism>
<dbReference type="InterPro" id="IPR018247">
    <property type="entry name" value="EF_Hand_1_Ca_BS"/>
</dbReference>
<evidence type="ECO:0000256" key="12">
    <source>
        <dbReference type="RuleBase" id="RU000304"/>
    </source>
</evidence>
<evidence type="ECO:0000256" key="2">
    <source>
        <dbReference type="ARBA" id="ARBA00011245"/>
    </source>
</evidence>
<keyword evidence="4" id="KW-0808">Transferase</keyword>
<dbReference type="AlphaFoldDB" id="A0AAD1XBK5"/>
<dbReference type="SUPFAM" id="SSF47473">
    <property type="entry name" value="EF-hand"/>
    <property type="match status" value="1"/>
</dbReference>
<dbReference type="GO" id="GO:0004674">
    <property type="term" value="F:protein serine/threonine kinase activity"/>
    <property type="evidence" value="ECO:0007669"/>
    <property type="project" value="UniProtKB-KW"/>
</dbReference>
<dbReference type="Gene3D" id="3.30.200.20">
    <property type="entry name" value="Phosphorylase Kinase, domain 1"/>
    <property type="match status" value="1"/>
</dbReference>
<dbReference type="Gene3D" id="1.10.238.10">
    <property type="entry name" value="EF-hand"/>
    <property type="match status" value="2"/>
</dbReference>
<proteinExistence type="inferred from homology"/>
<comment type="cofactor">
    <cofactor evidence="1">
        <name>Mg(2+)</name>
        <dbReference type="ChEBI" id="CHEBI:18420"/>
    </cofactor>
</comment>
<feature type="domain" description="EF-hand" evidence="14">
    <location>
        <begin position="407"/>
        <end position="442"/>
    </location>
</feature>
<dbReference type="PROSITE" id="PS00107">
    <property type="entry name" value="PROTEIN_KINASE_ATP"/>
    <property type="match status" value="1"/>
</dbReference>
<name>A0AAD1XBK5_EUPCR</name>
<evidence type="ECO:0000313" key="15">
    <source>
        <dbReference type="EMBL" id="CAI2364951.1"/>
    </source>
</evidence>
<dbReference type="CDD" id="cd00051">
    <property type="entry name" value="EFh"/>
    <property type="match status" value="1"/>
</dbReference>
<dbReference type="InterPro" id="IPR002048">
    <property type="entry name" value="EF_hand_dom"/>
</dbReference>
<keyword evidence="6 11" id="KW-0547">Nucleotide-binding</keyword>
<evidence type="ECO:0000256" key="5">
    <source>
        <dbReference type="ARBA" id="ARBA00022737"/>
    </source>
</evidence>
<evidence type="ECO:0000256" key="9">
    <source>
        <dbReference type="ARBA" id="ARBA00022840"/>
    </source>
</evidence>
<dbReference type="SMART" id="SM00054">
    <property type="entry name" value="EFh"/>
    <property type="match status" value="4"/>
</dbReference>
<comment type="caution">
    <text evidence="15">The sequence shown here is derived from an EMBL/GenBank/DDBJ whole genome shotgun (WGS) entry which is preliminary data.</text>
</comment>
<dbReference type="Proteomes" id="UP001295684">
    <property type="component" value="Unassembled WGS sequence"/>
</dbReference>
<evidence type="ECO:0000259" key="14">
    <source>
        <dbReference type="PROSITE" id="PS50222"/>
    </source>
</evidence>
<evidence type="ECO:0000256" key="6">
    <source>
        <dbReference type="ARBA" id="ARBA00022741"/>
    </source>
</evidence>
<dbReference type="SMART" id="SM00220">
    <property type="entry name" value="S_TKc"/>
    <property type="match status" value="1"/>
</dbReference>
<reference evidence="15" key="1">
    <citation type="submission" date="2023-07" db="EMBL/GenBank/DDBJ databases">
        <authorList>
            <consortium name="AG Swart"/>
            <person name="Singh M."/>
            <person name="Singh A."/>
            <person name="Seah K."/>
            <person name="Emmerich C."/>
        </authorList>
    </citation>
    <scope>NUCLEOTIDE SEQUENCE</scope>
    <source>
        <strain evidence="15">DP1</strain>
    </source>
</reference>
<keyword evidence="8" id="KW-0106">Calcium</keyword>
<dbReference type="SUPFAM" id="SSF56112">
    <property type="entry name" value="Protein kinase-like (PK-like)"/>
    <property type="match status" value="1"/>
</dbReference>
<dbReference type="InterPro" id="IPR008271">
    <property type="entry name" value="Ser/Thr_kinase_AS"/>
</dbReference>
<sequence>MKKSVNLPISTSFRSSSLDSFKRMYEIEPMVLGGGAFGKVFQGHDTKNPSVKVAIKVIEKKTLGSNIDLVKSECQILRNLDHPNIINYRDVYESPTSVYIVTELCKGRDLFQIYCKKSVVMNEYDCAKLAKTLIKALIHCHSEKIVHRDLKLENIMFADEDESDFSNVKIIDFGLAAKFQGIHSTKMSGVVGSPYFTAPEVFDDDYNESCDIWSLGVILYVLLSGDYPYTANSVSLLKDQIKVKEVQFPYRKWDIISESVQDLLYKMLDNFPRSRITLKECLEHEWFKSIKNEEISKISDEEELNDVMESLQKYNSLTILHKEAMSVFVKSLNSNELKKLEEIFSDLDEDNTGMITPEELQAGLKKLGKKTSAKEIKSIISKVDYLGNGKINYSEFLAATVKVKDLLSEEQIATLFENFDVDGSGIITIDNLKEAFSKNGKHLSEQEIDAIMKEHDLEKNGVLTYEEFRAMMLQNVDF</sequence>
<keyword evidence="3 12" id="KW-0723">Serine/threonine-protein kinase</keyword>